<evidence type="ECO:0000256" key="2">
    <source>
        <dbReference type="SAM" id="SignalP"/>
    </source>
</evidence>
<proteinExistence type="predicted"/>
<reference evidence="3" key="3">
    <citation type="submission" date="2025-05" db="UniProtKB">
        <authorList>
            <consortium name="EnsemblMetazoa"/>
        </authorList>
    </citation>
    <scope>IDENTIFICATION</scope>
</reference>
<feature type="chain" id="PRO_5027574347" evidence="2">
    <location>
        <begin position="24"/>
        <end position="133"/>
    </location>
</feature>
<keyword evidence="1" id="KW-0472">Membrane</keyword>
<dbReference type="OrthoDB" id="7840543at2759"/>
<name>A0A6P4E7E7_DRORH</name>
<protein>
    <submittedName>
        <fullName evidence="5">Uncharacterized protein LOC108040793</fullName>
    </submittedName>
</protein>
<dbReference type="RefSeq" id="XP_016973892.1">
    <property type="nucleotide sequence ID" value="XM_017118403.1"/>
</dbReference>
<dbReference type="EnsemblMetazoa" id="XM_017118403.1">
    <property type="protein sequence ID" value="XP_016973892.1"/>
    <property type="gene ID" value="LOC108040793"/>
</dbReference>
<reference evidence="4" key="1">
    <citation type="journal article" date="2021" name="Elife">
        <title>Highly contiguous assemblies of 101 drosophilid genomes.</title>
        <authorList>
            <person name="Kim B.Y."/>
            <person name="Wang J.R."/>
            <person name="Miller D.E."/>
            <person name="Barmina O."/>
            <person name="Delaney E."/>
            <person name="Thompson A."/>
            <person name="Comeault A.A."/>
            <person name="Peede D."/>
            <person name="D'Agostino E.R."/>
            <person name="Pelaez J."/>
            <person name="Aguilar J.M."/>
            <person name="Haji D."/>
            <person name="Matsunaga T."/>
            <person name="Armstrong E.E."/>
            <person name="Zych M."/>
            <person name="Ogawa Y."/>
            <person name="Stamenkovic-Radak M."/>
            <person name="Jelic M."/>
            <person name="Veselinovic M.S."/>
            <person name="Tanaskovic M."/>
            <person name="Eric P."/>
            <person name="Gao J.J."/>
            <person name="Katoh T.K."/>
            <person name="Toda M.J."/>
            <person name="Watabe H."/>
            <person name="Watada M."/>
            <person name="Davis J.S."/>
            <person name="Moyle L.C."/>
            <person name="Manoli G."/>
            <person name="Bertolini E."/>
            <person name="Kostal V."/>
            <person name="Hawley R.S."/>
            <person name="Takahashi A."/>
            <person name="Jones C.D."/>
            <person name="Price D.K."/>
            <person name="Whiteman N."/>
            <person name="Kopp A."/>
            <person name="Matute D.R."/>
            <person name="Petrov D.A."/>
        </authorList>
    </citation>
    <scope>NUCLEOTIDE SEQUENCE [LARGE SCALE GENOMIC DNA]</scope>
</reference>
<dbReference type="AlphaFoldDB" id="A0A6P4E7E7"/>
<evidence type="ECO:0000313" key="4">
    <source>
        <dbReference type="Proteomes" id="UP001652680"/>
    </source>
</evidence>
<evidence type="ECO:0000313" key="5">
    <source>
        <dbReference type="RefSeq" id="XP_016973892.1"/>
    </source>
</evidence>
<reference evidence="5" key="2">
    <citation type="submission" date="2025-04" db="UniProtKB">
        <authorList>
            <consortium name="RefSeq"/>
        </authorList>
    </citation>
    <scope>IDENTIFICATION</scope>
</reference>
<organism evidence="5">
    <name type="scientific">Drosophila rhopaloa</name>
    <name type="common">Fruit fly</name>
    <dbReference type="NCBI Taxonomy" id="1041015"/>
    <lineage>
        <taxon>Eukaryota</taxon>
        <taxon>Metazoa</taxon>
        <taxon>Ecdysozoa</taxon>
        <taxon>Arthropoda</taxon>
        <taxon>Hexapoda</taxon>
        <taxon>Insecta</taxon>
        <taxon>Pterygota</taxon>
        <taxon>Neoptera</taxon>
        <taxon>Endopterygota</taxon>
        <taxon>Diptera</taxon>
        <taxon>Brachycera</taxon>
        <taxon>Muscomorpha</taxon>
        <taxon>Ephydroidea</taxon>
        <taxon>Drosophilidae</taxon>
        <taxon>Drosophila</taxon>
        <taxon>Sophophora</taxon>
    </lineage>
</organism>
<keyword evidence="2" id="KW-0732">Signal</keyword>
<evidence type="ECO:0000256" key="1">
    <source>
        <dbReference type="SAM" id="Phobius"/>
    </source>
</evidence>
<sequence>MPVQPSLFSVMVKILFLRATVMAKPNSETLIQNILGVFAKNTSLSNGELPMVSNYFCPLILLFIWIVSICILICTCVYCRFVKSETFTTYDSNSFEMQDVHILEPTLKHVKGCACLECLHRQLAKELEKKNVM</sequence>
<dbReference type="Proteomes" id="UP001652680">
    <property type="component" value="Unassembled WGS sequence"/>
</dbReference>
<keyword evidence="1" id="KW-0812">Transmembrane</keyword>
<keyword evidence="4" id="KW-1185">Reference proteome</keyword>
<feature type="signal peptide" evidence="2">
    <location>
        <begin position="1"/>
        <end position="23"/>
    </location>
</feature>
<feature type="transmembrane region" description="Helical" evidence="1">
    <location>
        <begin position="59"/>
        <end position="79"/>
    </location>
</feature>
<dbReference type="GeneID" id="108040793"/>
<accession>A0A6P4E7E7</accession>
<keyword evidence="1" id="KW-1133">Transmembrane helix</keyword>
<gene>
    <name evidence="5" type="primary">LOC108040793</name>
    <name evidence="3" type="synonym">108040793</name>
</gene>
<evidence type="ECO:0000313" key="3">
    <source>
        <dbReference type="EnsemblMetazoa" id="XP_016973892.1"/>
    </source>
</evidence>